<evidence type="ECO:0000256" key="2">
    <source>
        <dbReference type="ARBA" id="ARBA00023082"/>
    </source>
</evidence>
<evidence type="ECO:0000256" key="4">
    <source>
        <dbReference type="ARBA" id="ARBA00023163"/>
    </source>
</evidence>
<dbReference type="Pfam" id="PF12796">
    <property type="entry name" value="Ank_2"/>
    <property type="match status" value="1"/>
</dbReference>
<keyword evidence="3" id="KW-0238">DNA-binding</keyword>
<dbReference type="AlphaFoldDB" id="A0A0R0ACS3"/>
<dbReference type="PANTHER" id="PTHR30603">
    <property type="entry name" value="RNA POLYMERASE SIGMA FACTOR RPO"/>
    <property type="match status" value="1"/>
</dbReference>
<dbReference type="PROSITE" id="PS00716">
    <property type="entry name" value="SIGMA70_2"/>
    <property type="match status" value="1"/>
</dbReference>
<keyword evidence="1" id="KW-0805">Transcription regulation</keyword>
<dbReference type="SUPFAM" id="SSF88946">
    <property type="entry name" value="Sigma2 domain of RNA polymerase sigma factors"/>
    <property type="match status" value="1"/>
</dbReference>
<feature type="domain" description="RNA polymerase sigma-70" evidence="6">
    <location>
        <begin position="622"/>
        <end position="648"/>
    </location>
</feature>
<dbReference type="EMBL" id="LLXS01000046">
    <property type="protein sequence ID" value="KRG39300.1"/>
    <property type="molecule type" value="Genomic_DNA"/>
</dbReference>
<evidence type="ECO:0000256" key="3">
    <source>
        <dbReference type="ARBA" id="ARBA00023125"/>
    </source>
</evidence>
<sequence length="667" mass="73987">MWVAVPKSVLHPLFRAAIQRGDVEWVSSHLADGRDVNSVDQRGRTPLMFAAQEGHLELCRLLLEHGADRNAKDDSGSSAIDAARLAGRQKVVELLELAAPEREQEQETLIGCTPDAESDSDFFGEWEEDAVVLAPMDDGALRSQVIEAQKESLKFKAPSQDGSWEDIKIDLPNPSGLATVIELQRDDIQSLLATLIGRAEELGYYEQNQIEAISLDAGGNSEKEIAQHLQQLMGDLGVFHDEGGGEWLFAPLVDEKFEPDDVSEEYWAYLRDLSAKTNDPFSHLIRDVENSVLLDRDGEERLGLLISLAVNDAIRVISSDDKVVAALLELKRMIAANPYLVGNISRMGVDEVGGEGDNALVATKFTSLLETAALSCSDKGDVECSKRAMDTLEQLELTLLGIKVIHGTLVALGSDNCQLNDIVQRGVRLEREMFMANLRLAISVSAKYGWSSLPQMDRIQDAFLGLLRAIEKFDFHRGYKFSTYATWWLKQAVTRSIADKGRLIRVPVHMTERLWKVAKSARVAGFDSPREMPISELSSASGYSEIEIRKVFSIVDDASLWGDSLSDHDAVMSFVDEAADPFAFAERAEMERIVQSGIDELQGRQAGVIRHRFGFLDGSEMTLEEVGQMYGVTRERIRQIENKALSALRHPQRIIAVLRGYVGAEVQ</sequence>
<dbReference type="Gene3D" id="1.10.601.10">
    <property type="entry name" value="RNA Polymerase Primary Sigma Factor"/>
    <property type="match status" value="1"/>
</dbReference>
<dbReference type="SUPFAM" id="SSF88659">
    <property type="entry name" value="Sigma3 and sigma4 domains of RNA polymerase sigma factors"/>
    <property type="match status" value="1"/>
</dbReference>
<dbReference type="PROSITE" id="PS50088">
    <property type="entry name" value="ANK_REPEAT"/>
    <property type="match status" value="1"/>
</dbReference>
<organism evidence="7 8">
    <name type="scientific">Stenotrophomonas pictorum JCM 9942</name>
    <dbReference type="NCBI Taxonomy" id="1236960"/>
    <lineage>
        <taxon>Bacteria</taxon>
        <taxon>Pseudomonadati</taxon>
        <taxon>Pseudomonadota</taxon>
        <taxon>Gammaproteobacteria</taxon>
        <taxon>Lysobacterales</taxon>
        <taxon>Lysobacteraceae</taxon>
        <taxon>Stenotrophomonas</taxon>
    </lineage>
</organism>
<evidence type="ECO:0000259" key="6">
    <source>
        <dbReference type="PROSITE" id="PS00716"/>
    </source>
</evidence>
<feature type="repeat" description="ANK" evidence="5">
    <location>
        <begin position="42"/>
        <end position="74"/>
    </location>
</feature>
<keyword evidence="4" id="KW-0804">Transcription</keyword>
<dbReference type="InterPro" id="IPR002110">
    <property type="entry name" value="Ankyrin_rpt"/>
</dbReference>
<dbReference type="GO" id="GO:0003677">
    <property type="term" value="F:DNA binding"/>
    <property type="evidence" value="ECO:0007669"/>
    <property type="project" value="UniProtKB-KW"/>
</dbReference>
<dbReference type="GO" id="GO:0006352">
    <property type="term" value="P:DNA-templated transcription initiation"/>
    <property type="evidence" value="ECO:0007669"/>
    <property type="project" value="InterPro"/>
</dbReference>
<dbReference type="Gene3D" id="1.10.10.10">
    <property type="entry name" value="Winged helix-like DNA-binding domain superfamily/Winged helix DNA-binding domain"/>
    <property type="match status" value="1"/>
</dbReference>
<dbReference type="Pfam" id="PF04545">
    <property type="entry name" value="Sigma70_r4"/>
    <property type="match status" value="1"/>
</dbReference>
<accession>A0A0R0ACS3</accession>
<dbReference type="PANTHER" id="PTHR30603:SF47">
    <property type="entry name" value="RNA POLYMERASE SIGMA FACTOR SIGD, CHLOROPLASTIC"/>
    <property type="match status" value="1"/>
</dbReference>
<dbReference type="InterPro" id="IPR007630">
    <property type="entry name" value="RNA_pol_sigma70_r4"/>
</dbReference>
<dbReference type="InterPro" id="IPR036388">
    <property type="entry name" value="WH-like_DNA-bd_sf"/>
</dbReference>
<dbReference type="GO" id="GO:0016987">
    <property type="term" value="F:sigma factor activity"/>
    <property type="evidence" value="ECO:0007669"/>
    <property type="project" value="UniProtKB-KW"/>
</dbReference>
<dbReference type="PROSITE" id="PS50297">
    <property type="entry name" value="ANK_REP_REGION"/>
    <property type="match status" value="1"/>
</dbReference>
<dbReference type="InterPro" id="IPR000943">
    <property type="entry name" value="RNA_pol_sigma70"/>
</dbReference>
<protein>
    <recommendedName>
        <fullName evidence="6">RNA polymerase sigma-70 domain-containing protein</fullName>
    </recommendedName>
</protein>
<dbReference type="InterPro" id="IPR036770">
    <property type="entry name" value="Ankyrin_rpt-contain_sf"/>
</dbReference>
<dbReference type="CDD" id="cd06171">
    <property type="entry name" value="Sigma70_r4"/>
    <property type="match status" value="1"/>
</dbReference>
<keyword evidence="2" id="KW-0731">Sigma factor</keyword>
<comment type="caution">
    <text evidence="7">The sequence shown here is derived from an EMBL/GenBank/DDBJ whole genome shotgun (WGS) entry which is preliminary data.</text>
</comment>
<name>A0A0R0ACS3_9GAMM</name>
<evidence type="ECO:0000313" key="7">
    <source>
        <dbReference type="EMBL" id="KRG39300.1"/>
    </source>
</evidence>
<dbReference type="InterPro" id="IPR013325">
    <property type="entry name" value="RNA_pol_sigma_r2"/>
</dbReference>
<dbReference type="InterPro" id="IPR014284">
    <property type="entry name" value="RNA_pol_sigma-70_dom"/>
</dbReference>
<dbReference type="RefSeq" id="WP_054657533.1">
    <property type="nucleotide sequence ID" value="NZ_BAZI01000025.1"/>
</dbReference>
<proteinExistence type="predicted"/>
<dbReference type="InterPro" id="IPR007627">
    <property type="entry name" value="RNA_pol_sigma70_r2"/>
</dbReference>
<dbReference type="NCBIfam" id="TIGR02937">
    <property type="entry name" value="sigma70-ECF"/>
    <property type="match status" value="1"/>
</dbReference>
<dbReference type="InterPro" id="IPR013324">
    <property type="entry name" value="RNA_pol_sigma_r3/r4-like"/>
</dbReference>
<evidence type="ECO:0000256" key="1">
    <source>
        <dbReference type="ARBA" id="ARBA00023015"/>
    </source>
</evidence>
<dbReference type="Pfam" id="PF04542">
    <property type="entry name" value="Sigma70_r2"/>
    <property type="match status" value="1"/>
</dbReference>
<dbReference type="Proteomes" id="UP000050836">
    <property type="component" value="Unassembled WGS sequence"/>
</dbReference>
<dbReference type="SMART" id="SM00248">
    <property type="entry name" value="ANK"/>
    <property type="match status" value="1"/>
</dbReference>
<gene>
    <name evidence="7" type="ORF">ARC78_14595</name>
</gene>
<keyword evidence="5" id="KW-0040">ANK repeat</keyword>
<keyword evidence="8" id="KW-1185">Reference proteome</keyword>
<dbReference type="OrthoDB" id="9809557at2"/>
<dbReference type="Gene3D" id="1.25.40.20">
    <property type="entry name" value="Ankyrin repeat-containing domain"/>
    <property type="match status" value="1"/>
</dbReference>
<evidence type="ECO:0000256" key="5">
    <source>
        <dbReference type="PROSITE-ProRule" id="PRU00023"/>
    </source>
</evidence>
<dbReference type="SUPFAM" id="SSF48403">
    <property type="entry name" value="Ankyrin repeat"/>
    <property type="match status" value="1"/>
</dbReference>
<dbReference type="InterPro" id="IPR050239">
    <property type="entry name" value="Sigma-70_RNA_pol_init_factors"/>
</dbReference>
<evidence type="ECO:0000313" key="8">
    <source>
        <dbReference type="Proteomes" id="UP000050836"/>
    </source>
</evidence>
<dbReference type="PRINTS" id="PR00046">
    <property type="entry name" value="SIGMA70FCT"/>
</dbReference>
<reference evidence="7 8" key="1">
    <citation type="submission" date="2015-10" db="EMBL/GenBank/DDBJ databases">
        <title>Genome sequencing and analysis of members of genus Stenotrophomonas.</title>
        <authorList>
            <person name="Patil P.P."/>
            <person name="Midha S."/>
            <person name="Patil P.B."/>
        </authorList>
    </citation>
    <scope>NUCLEOTIDE SEQUENCE [LARGE SCALE GENOMIC DNA]</scope>
    <source>
        <strain evidence="7 8">JCM 9942</strain>
    </source>
</reference>